<keyword evidence="4 6" id="KW-1133">Transmembrane helix</keyword>
<evidence type="ECO:0000259" key="7">
    <source>
        <dbReference type="Pfam" id="PF06271"/>
    </source>
</evidence>
<dbReference type="RefSeq" id="WP_264787928.1">
    <property type="nucleotide sequence ID" value="NZ_AP026867.1"/>
</dbReference>
<keyword evidence="3 6" id="KW-0812">Transmembrane</keyword>
<feature type="transmembrane region" description="Helical" evidence="6">
    <location>
        <begin position="35"/>
        <end position="61"/>
    </location>
</feature>
<dbReference type="InterPro" id="IPR010432">
    <property type="entry name" value="RDD"/>
</dbReference>
<evidence type="ECO:0000256" key="4">
    <source>
        <dbReference type="ARBA" id="ARBA00022989"/>
    </source>
</evidence>
<protein>
    <submittedName>
        <fullName evidence="8">RDD family protein</fullName>
    </submittedName>
</protein>
<dbReference type="Proteomes" id="UP001060919">
    <property type="component" value="Chromosome"/>
</dbReference>
<feature type="domain" description="RDD" evidence="7">
    <location>
        <begin position="21"/>
        <end position="146"/>
    </location>
</feature>
<evidence type="ECO:0000313" key="8">
    <source>
        <dbReference type="EMBL" id="BDS12565.1"/>
    </source>
</evidence>
<name>A0A916DUI6_9BACT</name>
<keyword evidence="5 6" id="KW-0472">Membrane</keyword>
<evidence type="ECO:0000256" key="1">
    <source>
        <dbReference type="ARBA" id="ARBA00004651"/>
    </source>
</evidence>
<evidence type="ECO:0000256" key="3">
    <source>
        <dbReference type="ARBA" id="ARBA00022692"/>
    </source>
</evidence>
<feature type="transmembrane region" description="Helical" evidence="6">
    <location>
        <begin position="67"/>
        <end position="87"/>
    </location>
</feature>
<keyword evidence="9" id="KW-1185">Reference proteome</keyword>
<dbReference type="AlphaFoldDB" id="A0A916DUI6"/>
<proteinExistence type="predicted"/>
<dbReference type="PANTHER" id="PTHR36115:SF6">
    <property type="entry name" value="PROLINE-RICH ANTIGEN HOMOLOG"/>
    <property type="match status" value="1"/>
</dbReference>
<dbReference type="InterPro" id="IPR051791">
    <property type="entry name" value="Pra-immunoreactive"/>
</dbReference>
<dbReference type="PANTHER" id="PTHR36115">
    <property type="entry name" value="PROLINE-RICH ANTIGEN HOMOLOG-RELATED"/>
    <property type="match status" value="1"/>
</dbReference>
<gene>
    <name evidence="8" type="ORF">AsAng_0032880</name>
</gene>
<dbReference type="Pfam" id="PF06271">
    <property type="entry name" value="RDD"/>
    <property type="match status" value="1"/>
</dbReference>
<evidence type="ECO:0000256" key="6">
    <source>
        <dbReference type="SAM" id="Phobius"/>
    </source>
</evidence>
<dbReference type="KEGG" id="aup:AsAng_0032880"/>
<organism evidence="8 9">
    <name type="scientific">Aureispira anguillae</name>
    <dbReference type="NCBI Taxonomy" id="2864201"/>
    <lineage>
        <taxon>Bacteria</taxon>
        <taxon>Pseudomonadati</taxon>
        <taxon>Bacteroidota</taxon>
        <taxon>Saprospiria</taxon>
        <taxon>Saprospirales</taxon>
        <taxon>Saprospiraceae</taxon>
        <taxon>Aureispira</taxon>
    </lineage>
</organism>
<sequence length="156" mass="18023">MSNELLDDLNYLNKKSPPFVYVGFWRRLAATFTDFVVLSFLVALLSALIGFLSLLLPTIIIHFLEEVFVFVLILFYFPLWEFSVYQATIGKQLFSMKVVGSKGQRISFLRALGRFLAKFISYAISFIGFIMIIFTNKKQGLHDLIVDTYVVENRKE</sequence>
<evidence type="ECO:0000313" key="9">
    <source>
        <dbReference type="Proteomes" id="UP001060919"/>
    </source>
</evidence>
<comment type="subcellular location">
    <subcellularLocation>
        <location evidence="1">Cell membrane</location>
        <topology evidence="1">Multi-pass membrane protein</topology>
    </subcellularLocation>
</comment>
<evidence type="ECO:0000256" key="5">
    <source>
        <dbReference type="ARBA" id="ARBA00023136"/>
    </source>
</evidence>
<evidence type="ECO:0000256" key="2">
    <source>
        <dbReference type="ARBA" id="ARBA00022475"/>
    </source>
</evidence>
<keyword evidence="2" id="KW-1003">Cell membrane</keyword>
<accession>A0A916DUI6</accession>
<feature type="transmembrane region" description="Helical" evidence="6">
    <location>
        <begin position="115"/>
        <end position="134"/>
    </location>
</feature>
<dbReference type="GO" id="GO:0005886">
    <property type="term" value="C:plasma membrane"/>
    <property type="evidence" value="ECO:0007669"/>
    <property type="project" value="UniProtKB-SubCell"/>
</dbReference>
<dbReference type="EMBL" id="AP026867">
    <property type="protein sequence ID" value="BDS12565.1"/>
    <property type="molecule type" value="Genomic_DNA"/>
</dbReference>
<reference evidence="8" key="1">
    <citation type="submission" date="2022-09" db="EMBL/GenBank/DDBJ databases">
        <title>Aureispira anguillicida sp. nov., isolated from Leptocephalus of Japanese eel Anguilla japonica.</title>
        <authorList>
            <person name="Yuasa K."/>
            <person name="Mekata T."/>
            <person name="Ikunari K."/>
        </authorList>
    </citation>
    <scope>NUCLEOTIDE SEQUENCE</scope>
    <source>
        <strain evidence="8">EL160426</strain>
    </source>
</reference>